<accession>A0A7R9ZKQ0</accession>
<evidence type="ECO:0000313" key="1">
    <source>
        <dbReference type="EMBL" id="CAD8333780.1"/>
    </source>
</evidence>
<name>A0A7R9ZKQ0_9STRA</name>
<proteinExistence type="predicted"/>
<dbReference type="AlphaFoldDB" id="A0A7R9ZKQ0"/>
<sequence>MGMLPESMVGYDLCVCWPLEPAHNRFSCTGKTSAVVIDGHIVPFLATPNLDHPSAPLCGSGHHDRQWLGWTFVATIERLATSPCAVPLRVEVDLAPHTIGYFWMQHRVAHSTRSNTSL</sequence>
<gene>
    <name evidence="1" type="ORF">CAUS1442_LOCUS5885</name>
</gene>
<protein>
    <submittedName>
        <fullName evidence="1">Uncharacterized protein</fullName>
    </submittedName>
</protein>
<reference evidence="1" key="1">
    <citation type="submission" date="2021-01" db="EMBL/GenBank/DDBJ databases">
        <authorList>
            <person name="Corre E."/>
            <person name="Pelletier E."/>
            <person name="Niang G."/>
            <person name="Scheremetjew M."/>
            <person name="Finn R."/>
            <person name="Kale V."/>
            <person name="Holt S."/>
            <person name="Cochrane G."/>
            <person name="Meng A."/>
            <person name="Brown T."/>
            <person name="Cohen L."/>
        </authorList>
    </citation>
    <scope>NUCLEOTIDE SEQUENCE</scope>
    <source>
        <strain evidence="1">CCMP3328</strain>
    </source>
</reference>
<organism evidence="1">
    <name type="scientific">Craspedostauros australis</name>
    <dbReference type="NCBI Taxonomy" id="1486917"/>
    <lineage>
        <taxon>Eukaryota</taxon>
        <taxon>Sar</taxon>
        <taxon>Stramenopiles</taxon>
        <taxon>Ochrophyta</taxon>
        <taxon>Bacillariophyta</taxon>
        <taxon>Bacillariophyceae</taxon>
        <taxon>Bacillariophycidae</taxon>
        <taxon>Naviculales</taxon>
        <taxon>Naviculaceae</taxon>
        <taxon>Craspedostauros</taxon>
    </lineage>
</organism>
<dbReference type="EMBL" id="HBEF01009354">
    <property type="protein sequence ID" value="CAD8333780.1"/>
    <property type="molecule type" value="Transcribed_RNA"/>
</dbReference>